<accession>A0A239G9T3</accession>
<feature type="transmembrane region" description="Helical" evidence="1">
    <location>
        <begin position="232"/>
        <end position="253"/>
    </location>
</feature>
<dbReference type="RefSeq" id="WP_089297598.1">
    <property type="nucleotide sequence ID" value="NZ_BOMU01000091.1"/>
</dbReference>
<keyword evidence="1" id="KW-0812">Transmembrane</keyword>
<sequence length="332" mass="36423">MSLYRAETRRLSKRRFTRLFVVLVLLVLGLLAAGTAYSYQKVTPAALAAAQADAERDFQEQVKFAEQEKERCVQAPAEFGGSCDELWVPVREDYRAENYMPSPFDFRESFPDMVITFAALLALVAFIIGASFVGAEWNSGGMMNLLLWRPQRLQVLATKLSALIVWLFGLTVLTGAAWTGLFWLIATFRGTTARMTPGVWQSIGLTGLRGLGLVLVAGAIGFGIASIGRHTAAALGAVLAVAVVFQFGLGVVLELAKVKFAQAYLLPYWILAWMYKSTEVIDDNAPCDFSVTTGCEQPVFTITWQLAGAVFLLVTTIIVGAAMWTIRRRDIT</sequence>
<dbReference type="AlphaFoldDB" id="A0A239G9T3"/>
<dbReference type="Pfam" id="PF12679">
    <property type="entry name" value="ABC2_membrane_2"/>
    <property type="match status" value="1"/>
</dbReference>
<protein>
    <submittedName>
        <fullName evidence="2">ABC-type transport system involved in multi-copper enzyme maturation, permease component</fullName>
    </submittedName>
</protein>
<dbReference type="GO" id="GO:0005886">
    <property type="term" value="C:plasma membrane"/>
    <property type="evidence" value="ECO:0007669"/>
    <property type="project" value="UniProtKB-SubCell"/>
</dbReference>
<organism evidence="2 3">
    <name type="scientific">Actinoplanes regularis</name>
    <dbReference type="NCBI Taxonomy" id="52697"/>
    <lineage>
        <taxon>Bacteria</taxon>
        <taxon>Bacillati</taxon>
        <taxon>Actinomycetota</taxon>
        <taxon>Actinomycetes</taxon>
        <taxon>Micromonosporales</taxon>
        <taxon>Micromonosporaceae</taxon>
        <taxon>Actinoplanes</taxon>
    </lineage>
</organism>
<dbReference type="Proteomes" id="UP000198415">
    <property type="component" value="Unassembled WGS sequence"/>
</dbReference>
<dbReference type="EMBL" id="FZNR01000020">
    <property type="protein sequence ID" value="SNS64794.1"/>
    <property type="molecule type" value="Genomic_DNA"/>
</dbReference>
<gene>
    <name evidence="2" type="ORF">SAMN06264365_12051</name>
</gene>
<evidence type="ECO:0000256" key="1">
    <source>
        <dbReference type="SAM" id="Phobius"/>
    </source>
</evidence>
<feature type="transmembrane region" description="Helical" evidence="1">
    <location>
        <begin position="306"/>
        <end position="326"/>
    </location>
</feature>
<proteinExistence type="predicted"/>
<keyword evidence="3" id="KW-1185">Reference proteome</keyword>
<reference evidence="2 3" key="1">
    <citation type="submission" date="2017-06" db="EMBL/GenBank/DDBJ databases">
        <authorList>
            <person name="Kim H.J."/>
            <person name="Triplett B.A."/>
        </authorList>
    </citation>
    <scope>NUCLEOTIDE SEQUENCE [LARGE SCALE GENOMIC DNA]</scope>
    <source>
        <strain evidence="2 3">DSM 43151</strain>
    </source>
</reference>
<evidence type="ECO:0000313" key="2">
    <source>
        <dbReference type="EMBL" id="SNS64794.1"/>
    </source>
</evidence>
<keyword evidence="1" id="KW-1133">Transmembrane helix</keyword>
<feature type="transmembrane region" description="Helical" evidence="1">
    <location>
        <begin position="206"/>
        <end position="225"/>
    </location>
</feature>
<name>A0A239G9T3_9ACTN</name>
<feature type="transmembrane region" description="Helical" evidence="1">
    <location>
        <begin position="156"/>
        <end position="186"/>
    </location>
</feature>
<dbReference type="OrthoDB" id="3352119at2"/>
<evidence type="ECO:0000313" key="3">
    <source>
        <dbReference type="Proteomes" id="UP000198415"/>
    </source>
</evidence>
<keyword evidence="1" id="KW-0472">Membrane</keyword>
<dbReference type="GO" id="GO:0140359">
    <property type="term" value="F:ABC-type transporter activity"/>
    <property type="evidence" value="ECO:0007669"/>
    <property type="project" value="InterPro"/>
</dbReference>
<feature type="transmembrane region" description="Helical" evidence="1">
    <location>
        <begin position="113"/>
        <end position="135"/>
    </location>
</feature>